<accession>A0AA38T852</accession>
<dbReference type="AlphaFoldDB" id="A0AA38T852"/>
<evidence type="ECO:0000313" key="1">
    <source>
        <dbReference type="EMBL" id="KAJ9552108.1"/>
    </source>
</evidence>
<evidence type="ECO:0000313" key="2">
    <source>
        <dbReference type="Proteomes" id="UP001172457"/>
    </source>
</evidence>
<dbReference type="EMBL" id="JARYMX010000004">
    <property type="protein sequence ID" value="KAJ9552108.1"/>
    <property type="molecule type" value="Genomic_DNA"/>
</dbReference>
<comment type="caution">
    <text evidence="1">The sequence shown here is derived from an EMBL/GenBank/DDBJ whole genome shotgun (WGS) entry which is preliminary data.</text>
</comment>
<name>A0AA38T852_9ASTR</name>
<dbReference type="Gene3D" id="1.10.510.10">
    <property type="entry name" value="Transferase(Phosphotransferase) domain 1"/>
    <property type="match status" value="1"/>
</dbReference>
<keyword evidence="2" id="KW-1185">Reference proteome</keyword>
<reference evidence="1" key="1">
    <citation type="submission" date="2023-03" db="EMBL/GenBank/DDBJ databases">
        <title>Chromosome-scale reference genome and RAD-based genetic map of yellow starthistle (Centaurea solstitialis) reveal putative structural variation and QTLs associated with invader traits.</title>
        <authorList>
            <person name="Reatini B."/>
            <person name="Cang F.A."/>
            <person name="Jiang Q."/>
            <person name="Mckibben M.T.W."/>
            <person name="Barker M.S."/>
            <person name="Rieseberg L.H."/>
            <person name="Dlugosch K.M."/>
        </authorList>
    </citation>
    <scope>NUCLEOTIDE SEQUENCE</scope>
    <source>
        <strain evidence="1">CAN-66</strain>
        <tissue evidence="1">Leaf</tissue>
    </source>
</reference>
<organism evidence="1 2">
    <name type="scientific">Centaurea solstitialis</name>
    <name type="common">yellow star-thistle</name>
    <dbReference type="NCBI Taxonomy" id="347529"/>
    <lineage>
        <taxon>Eukaryota</taxon>
        <taxon>Viridiplantae</taxon>
        <taxon>Streptophyta</taxon>
        <taxon>Embryophyta</taxon>
        <taxon>Tracheophyta</taxon>
        <taxon>Spermatophyta</taxon>
        <taxon>Magnoliopsida</taxon>
        <taxon>eudicotyledons</taxon>
        <taxon>Gunneridae</taxon>
        <taxon>Pentapetalae</taxon>
        <taxon>asterids</taxon>
        <taxon>campanulids</taxon>
        <taxon>Asterales</taxon>
        <taxon>Asteraceae</taxon>
        <taxon>Carduoideae</taxon>
        <taxon>Cardueae</taxon>
        <taxon>Centaureinae</taxon>
        <taxon>Centaurea</taxon>
    </lineage>
</organism>
<proteinExistence type="predicted"/>
<gene>
    <name evidence="1" type="ORF">OSB04_016153</name>
</gene>
<protein>
    <submittedName>
        <fullName evidence="1">Uncharacterized protein</fullName>
    </submittedName>
</protein>
<sequence>MAPPSAMTELSSARKNVRPSPRFGLDFGSITNVKPVEKLASSLELRRTPAPLQVNGKWKLRFTYLFKSKSLLTWETRYKIVHGLASALLYLHE</sequence>
<dbReference type="Proteomes" id="UP001172457">
    <property type="component" value="Chromosome 4"/>
</dbReference>